<proteinExistence type="predicted"/>
<dbReference type="Proteomes" id="UP001145114">
    <property type="component" value="Unassembled WGS sequence"/>
</dbReference>
<accession>A0ACC1H8J7</accession>
<evidence type="ECO:0000313" key="2">
    <source>
        <dbReference type="Proteomes" id="UP001145114"/>
    </source>
</evidence>
<name>A0ACC1H8J7_9FUNG</name>
<feature type="non-terminal residue" evidence="1">
    <location>
        <position position="153"/>
    </location>
</feature>
<protein>
    <submittedName>
        <fullName evidence="1">Uncharacterized protein</fullName>
    </submittedName>
</protein>
<reference evidence="1" key="1">
    <citation type="submission" date="2022-06" db="EMBL/GenBank/DDBJ databases">
        <title>Phylogenomic reconstructions and comparative analyses of Kickxellomycotina fungi.</title>
        <authorList>
            <person name="Reynolds N.K."/>
            <person name="Stajich J.E."/>
            <person name="Barry K."/>
            <person name="Grigoriev I.V."/>
            <person name="Crous P."/>
            <person name="Smith M.E."/>
        </authorList>
    </citation>
    <scope>NUCLEOTIDE SEQUENCE</scope>
    <source>
        <strain evidence="1">RSA 2271</strain>
    </source>
</reference>
<evidence type="ECO:0000313" key="1">
    <source>
        <dbReference type="EMBL" id="KAJ1669300.1"/>
    </source>
</evidence>
<dbReference type="EMBL" id="JAMZIH010010029">
    <property type="protein sequence ID" value="KAJ1669300.1"/>
    <property type="molecule type" value="Genomic_DNA"/>
</dbReference>
<gene>
    <name evidence="1" type="ORF">EV182_008824</name>
</gene>
<organism evidence="1 2">
    <name type="scientific">Spiromyces aspiralis</name>
    <dbReference type="NCBI Taxonomy" id="68401"/>
    <lineage>
        <taxon>Eukaryota</taxon>
        <taxon>Fungi</taxon>
        <taxon>Fungi incertae sedis</taxon>
        <taxon>Zoopagomycota</taxon>
        <taxon>Kickxellomycotina</taxon>
        <taxon>Kickxellomycetes</taxon>
        <taxon>Kickxellales</taxon>
        <taxon>Kickxellaceae</taxon>
        <taxon>Spiromyces</taxon>
    </lineage>
</organism>
<comment type="caution">
    <text evidence="1">The sequence shown here is derived from an EMBL/GenBank/DDBJ whole genome shotgun (WGS) entry which is preliminary data.</text>
</comment>
<feature type="non-terminal residue" evidence="1">
    <location>
        <position position="1"/>
    </location>
</feature>
<keyword evidence="2" id="KW-1185">Reference proteome</keyword>
<sequence length="153" mass="16488">AAVVNIWTPLVTGELVNGIAACLTSASEHIDILDHLSKPAQKLLMLFVANGVLTFSHISLVTALGENIGKRLRQELFAAILSQDIGFFDEHRSGELAGRLTTDISDFKSTFKQVITQGLKAITLTVGTAYHLVNISPQLTSVLLLSMPALYLS</sequence>